<dbReference type="PANTHER" id="PTHR32204:SF0">
    <property type="entry name" value="ATPASE RAVA"/>
    <property type="match status" value="1"/>
</dbReference>
<name>A0ABW5V3Y8_9BACI</name>
<sequence length="376" mass="43494">MDNLQKLQQMQQALNVKYMEREKQIEGMLIALLAKEHMLMVGPPGTAKSALSEELSTMIDGSTYFQWLLTKYTTPDEVFGGVMLKDMEEGIYKHNTYSKMPEAHLVFLDEIFKGSSEILNALLKAINERTFENGNEQITMPLMTLVGASNEYPEDDEGLEALFDRFLIRFDVGTIKDRSNFLHMLKGNEQPVTMPTITLEELESLQFLREMIEIPHEIHEKIADIWVELSDEGIHPSDRRFRKAHAVLQAKALIEQRQVVAPEDLLFLQHVLWEHIEQRDTVITVIRRNAQDEVAMMQESIEQEANEIMQGLNDNDSTDYVLEANRKLKTLMKEVQELQQRNPERQQVLEAMETKLKQHAEQLTNSILEPVEEQTL</sequence>
<evidence type="ECO:0000313" key="3">
    <source>
        <dbReference type="EMBL" id="MFD2760424.1"/>
    </source>
</evidence>
<dbReference type="Pfam" id="PF17868">
    <property type="entry name" value="AAA_lid_8"/>
    <property type="match status" value="1"/>
</dbReference>
<dbReference type="RefSeq" id="WP_382391888.1">
    <property type="nucleotide sequence ID" value="NZ_JBHUNA010000009.1"/>
</dbReference>
<dbReference type="CDD" id="cd00009">
    <property type="entry name" value="AAA"/>
    <property type="match status" value="1"/>
</dbReference>
<organism evidence="3 4">
    <name type="scientific">Lentibacillus juripiscarius</name>
    <dbReference type="NCBI Taxonomy" id="257446"/>
    <lineage>
        <taxon>Bacteria</taxon>
        <taxon>Bacillati</taxon>
        <taxon>Bacillota</taxon>
        <taxon>Bacilli</taxon>
        <taxon>Bacillales</taxon>
        <taxon>Bacillaceae</taxon>
        <taxon>Lentibacillus</taxon>
    </lineage>
</organism>
<dbReference type="InterPro" id="IPR041538">
    <property type="entry name" value="RavA-like_AAA_lid"/>
</dbReference>
<protein>
    <submittedName>
        <fullName evidence="3">AAA family ATPase</fullName>
    </submittedName>
</protein>
<gene>
    <name evidence="3" type="ORF">ACFSUO_05500</name>
</gene>
<dbReference type="Proteomes" id="UP001597502">
    <property type="component" value="Unassembled WGS sequence"/>
</dbReference>
<evidence type="ECO:0000313" key="4">
    <source>
        <dbReference type="Proteomes" id="UP001597502"/>
    </source>
</evidence>
<evidence type="ECO:0000259" key="2">
    <source>
        <dbReference type="SMART" id="SM00382"/>
    </source>
</evidence>
<reference evidence="4" key="1">
    <citation type="journal article" date="2019" name="Int. J. Syst. Evol. Microbiol.">
        <title>The Global Catalogue of Microorganisms (GCM) 10K type strain sequencing project: providing services to taxonomists for standard genome sequencing and annotation.</title>
        <authorList>
            <consortium name="The Broad Institute Genomics Platform"/>
            <consortium name="The Broad Institute Genome Sequencing Center for Infectious Disease"/>
            <person name="Wu L."/>
            <person name="Ma J."/>
        </authorList>
    </citation>
    <scope>NUCLEOTIDE SEQUENCE [LARGE SCALE GENOMIC DNA]</scope>
    <source>
        <strain evidence="4">TISTR 1535</strain>
    </source>
</reference>
<dbReference type="PANTHER" id="PTHR32204">
    <property type="entry name" value="ATPASE RAVA"/>
    <property type="match status" value="1"/>
</dbReference>
<dbReference type="InterPro" id="IPR045427">
    <property type="entry name" value="MoxR"/>
</dbReference>
<keyword evidence="1" id="KW-0175">Coiled coil</keyword>
<dbReference type="InterPro" id="IPR003593">
    <property type="entry name" value="AAA+_ATPase"/>
</dbReference>
<accession>A0ABW5V3Y8</accession>
<proteinExistence type="predicted"/>
<comment type="caution">
    <text evidence="3">The sequence shown here is derived from an EMBL/GenBank/DDBJ whole genome shotgun (WGS) entry which is preliminary data.</text>
</comment>
<evidence type="ECO:0000256" key="1">
    <source>
        <dbReference type="SAM" id="Coils"/>
    </source>
</evidence>
<keyword evidence="4" id="KW-1185">Reference proteome</keyword>
<dbReference type="InterPro" id="IPR050513">
    <property type="entry name" value="RavA_ATPases"/>
</dbReference>
<dbReference type="SUPFAM" id="SSF52540">
    <property type="entry name" value="P-loop containing nucleoside triphosphate hydrolases"/>
    <property type="match status" value="1"/>
</dbReference>
<dbReference type="EMBL" id="JBHUNA010000009">
    <property type="protein sequence ID" value="MFD2760424.1"/>
    <property type="molecule type" value="Genomic_DNA"/>
</dbReference>
<dbReference type="Pfam" id="PF20030">
    <property type="entry name" value="bpMoxR"/>
    <property type="match status" value="1"/>
</dbReference>
<dbReference type="SMART" id="SM00382">
    <property type="entry name" value="AAA"/>
    <property type="match status" value="1"/>
</dbReference>
<dbReference type="InterPro" id="IPR027417">
    <property type="entry name" value="P-loop_NTPase"/>
</dbReference>
<dbReference type="Gene3D" id="3.40.50.300">
    <property type="entry name" value="P-loop containing nucleotide triphosphate hydrolases"/>
    <property type="match status" value="1"/>
</dbReference>
<feature type="coiled-coil region" evidence="1">
    <location>
        <begin position="287"/>
        <end position="369"/>
    </location>
</feature>
<feature type="domain" description="AAA+ ATPase" evidence="2">
    <location>
        <begin position="34"/>
        <end position="176"/>
    </location>
</feature>